<keyword evidence="2" id="KW-1185">Reference proteome</keyword>
<proteinExistence type="predicted"/>
<reference evidence="2" key="1">
    <citation type="journal article" date="2019" name="Int. J. Syst. Evol. Microbiol.">
        <title>The Global Catalogue of Microorganisms (GCM) 10K type strain sequencing project: providing services to taxonomists for standard genome sequencing and annotation.</title>
        <authorList>
            <consortium name="The Broad Institute Genomics Platform"/>
            <consortium name="The Broad Institute Genome Sequencing Center for Infectious Disease"/>
            <person name="Wu L."/>
            <person name="Ma J."/>
        </authorList>
    </citation>
    <scope>NUCLEOTIDE SEQUENCE [LARGE SCALE GENOMIC DNA]</scope>
    <source>
        <strain evidence="2">NBRC 15640</strain>
    </source>
</reference>
<dbReference type="EMBL" id="BSNX01000075">
    <property type="protein sequence ID" value="GLQ76360.1"/>
    <property type="molecule type" value="Genomic_DNA"/>
</dbReference>
<name>A0AAV5P0M0_9VIBR</name>
<dbReference type="RefSeq" id="WP_126606875.1">
    <property type="nucleotide sequence ID" value="NZ_AP025145.1"/>
</dbReference>
<accession>A0AAV5P0M0</accession>
<dbReference type="AlphaFoldDB" id="A0AAV5P0M0"/>
<protein>
    <submittedName>
        <fullName evidence="1">Uncharacterized protein</fullName>
    </submittedName>
</protein>
<sequence>MKNLKLELDNADTRLVLEALLELENKWAKICNTSEDDDEVADYGNDLVELRLLMKPVVTQAVEIFGDSVVDFSRETL</sequence>
<evidence type="ECO:0000313" key="1">
    <source>
        <dbReference type="EMBL" id="GLQ76360.1"/>
    </source>
</evidence>
<dbReference type="Proteomes" id="UP001156690">
    <property type="component" value="Unassembled WGS sequence"/>
</dbReference>
<gene>
    <name evidence="1" type="ORF">GCM10007932_57230</name>
</gene>
<comment type="caution">
    <text evidence="1">The sequence shown here is derived from an EMBL/GenBank/DDBJ whole genome shotgun (WGS) entry which is preliminary data.</text>
</comment>
<evidence type="ECO:0000313" key="2">
    <source>
        <dbReference type="Proteomes" id="UP001156690"/>
    </source>
</evidence>
<organism evidence="1 2">
    <name type="scientific">Vibrio penaeicida</name>
    <dbReference type="NCBI Taxonomy" id="104609"/>
    <lineage>
        <taxon>Bacteria</taxon>
        <taxon>Pseudomonadati</taxon>
        <taxon>Pseudomonadota</taxon>
        <taxon>Gammaproteobacteria</taxon>
        <taxon>Vibrionales</taxon>
        <taxon>Vibrionaceae</taxon>
        <taxon>Vibrio</taxon>
    </lineage>
</organism>